<dbReference type="HOGENOM" id="CLU_009039_3_0_5"/>
<evidence type="ECO:0000256" key="3">
    <source>
        <dbReference type="ARBA" id="ARBA00023237"/>
    </source>
</evidence>
<dbReference type="PANTHER" id="PTHR30189">
    <property type="entry name" value="LPS-ASSEMBLY PROTEIN"/>
    <property type="match status" value="1"/>
</dbReference>
<dbReference type="InterPro" id="IPR007543">
    <property type="entry name" value="LptD_C"/>
</dbReference>
<dbReference type="PANTHER" id="PTHR30189:SF1">
    <property type="entry name" value="LPS-ASSEMBLY PROTEIN LPTD"/>
    <property type="match status" value="1"/>
</dbReference>
<dbReference type="InterPro" id="IPR005653">
    <property type="entry name" value="OstA-like_N"/>
</dbReference>
<comment type="caution">
    <text evidence="4">Lacks conserved residue(s) required for the propagation of feature annotation.</text>
</comment>
<dbReference type="Proteomes" id="UP000005324">
    <property type="component" value="Unassembled WGS sequence"/>
</dbReference>
<evidence type="ECO:0000256" key="2">
    <source>
        <dbReference type="ARBA" id="ARBA00023136"/>
    </source>
</evidence>
<gene>
    <name evidence="4" type="primary">lptD</name>
    <name evidence="7" type="ORF">HMPREF0731_2285</name>
</gene>
<dbReference type="HAMAP" id="MF_01411">
    <property type="entry name" value="LPS_assembly_LptD"/>
    <property type="match status" value="1"/>
</dbReference>
<reference evidence="7 8" key="1">
    <citation type="submission" date="2010-04" db="EMBL/GenBank/DDBJ databases">
        <authorList>
            <person name="Qin X."/>
            <person name="Bachman B."/>
            <person name="Battles P."/>
            <person name="Bell A."/>
            <person name="Bess C."/>
            <person name="Bickham C."/>
            <person name="Chaboub L."/>
            <person name="Chen D."/>
            <person name="Coyle M."/>
            <person name="Deiros D.R."/>
            <person name="Dinh H."/>
            <person name="Forbes L."/>
            <person name="Fowler G."/>
            <person name="Francisco L."/>
            <person name="Fu Q."/>
            <person name="Gubbala S."/>
            <person name="Hale W."/>
            <person name="Han Y."/>
            <person name="Hemphill L."/>
            <person name="Highlander S.K."/>
            <person name="Hirani K."/>
            <person name="Hogues M."/>
            <person name="Jackson L."/>
            <person name="Jakkamsetti A."/>
            <person name="Javaid M."/>
            <person name="Jiang H."/>
            <person name="Korchina V."/>
            <person name="Kovar C."/>
            <person name="Lara F."/>
            <person name="Lee S."/>
            <person name="Mata R."/>
            <person name="Mathew T."/>
            <person name="Moen C."/>
            <person name="Morales K."/>
            <person name="Munidasa M."/>
            <person name="Nazareth L."/>
            <person name="Ngo R."/>
            <person name="Nguyen L."/>
            <person name="Okwuonu G."/>
            <person name="Ongeri F."/>
            <person name="Patil S."/>
            <person name="Petrosino J."/>
            <person name="Pham C."/>
            <person name="Pham P."/>
            <person name="Pu L.-L."/>
            <person name="Puazo M."/>
            <person name="Raj R."/>
            <person name="Reid J."/>
            <person name="Rouhana J."/>
            <person name="Saada N."/>
            <person name="Shang Y."/>
            <person name="Simmons D."/>
            <person name="Thornton R."/>
            <person name="Warren J."/>
            <person name="Weissenberger G."/>
            <person name="Zhang J."/>
            <person name="Zhang L."/>
            <person name="Zhou C."/>
            <person name="Zhu D."/>
            <person name="Muzny D."/>
            <person name="Worley K."/>
            <person name="Gibbs R."/>
        </authorList>
    </citation>
    <scope>NUCLEOTIDE SEQUENCE [LARGE SCALE GENOMIC DNA]</scope>
    <source>
        <strain evidence="7 8">ATCC 49957</strain>
    </source>
</reference>
<dbReference type="GO" id="GO:0009279">
    <property type="term" value="C:cell outer membrane"/>
    <property type="evidence" value="ECO:0007669"/>
    <property type="project" value="UniProtKB-SubCell"/>
</dbReference>
<organism evidence="7 8">
    <name type="scientific">Pseudoroseomonas cervicalis ATCC 49957</name>
    <dbReference type="NCBI Taxonomy" id="525371"/>
    <lineage>
        <taxon>Bacteria</taxon>
        <taxon>Pseudomonadati</taxon>
        <taxon>Pseudomonadota</taxon>
        <taxon>Alphaproteobacteria</taxon>
        <taxon>Acetobacterales</taxon>
        <taxon>Roseomonadaceae</taxon>
        <taxon>Roseomonas</taxon>
    </lineage>
</organism>
<evidence type="ECO:0000256" key="1">
    <source>
        <dbReference type="ARBA" id="ARBA00022729"/>
    </source>
</evidence>
<comment type="function">
    <text evidence="4">Involved in the assembly of lipopolysaccharide (LPS) at the surface of the outer membrane.</text>
</comment>
<dbReference type="Pfam" id="PF03968">
    <property type="entry name" value="LptD_N"/>
    <property type="match status" value="1"/>
</dbReference>
<evidence type="ECO:0000313" key="8">
    <source>
        <dbReference type="Proteomes" id="UP000005324"/>
    </source>
</evidence>
<dbReference type="GO" id="GO:1990351">
    <property type="term" value="C:transporter complex"/>
    <property type="evidence" value="ECO:0007669"/>
    <property type="project" value="TreeGrafter"/>
</dbReference>
<evidence type="ECO:0000259" key="5">
    <source>
        <dbReference type="Pfam" id="PF03968"/>
    </source>
</evidence>
<dbReference type="Gene3D" id="2.60.450.10">
    <property type="entry name" value="Lipopolysaccharide (LPS) transport protein A like domain"/>
    <property type="match status" value="1"/>
</dbReference>
<evidence type="ECO:0000256" key="4">
    <source>
        <dbReference type="HAMAP-Rule" id="MF_01411"/>
    </source>
</evidence>
<comment type="subcellular location">
    <subcellularLocation>
        <location evidence="4">Cell outer membrane</location>
    </subcellularLocation>
</comment>
<sequence length="698" mass="77478">MPQSGNNAPVTFTAEQVEYDQERNLVTASGAVEAWQNERILRADRFTFDRNTGIATAEGNVQLLEADGQVLFADRAELSGNMRDGVVEGLKARLAQNGRLVANGARRTNGSILDMSRVLYSACDLCAEDPEAPPLWQLRARLATQDQAEKRLRYRDASLMLAGVPVLYTPYLSHPDPSVPRQSGFLTPSFGTSSFLGGFVELPYYWAIDGSSDLTLTPTLSTKQDPALGLAYRRRFNTGEIEASGSLGQRGGSRGEDGLGAHIFSRGQFGLDENWRTGFNLNRASSETYLRAWRYPAPRQLSSDAYLEGFWGSDTYARIDGRAYQGLSEVDDTGQIPVVLPNLYADHAFRRDRLGGYMTADVSAFSLYRDQGTDTRRIASRFTYELPRIDAYGQVWTFRAQGDAISRWVDDLDRAPNFANRGTATDATGNVRVALDWRLPMTRSAGAYGTQLIEPRVQLVTGPSTGRQTLVANEDSLDFEFTDANLFALNRFPGRDRQEGGTRVDTAFRGAWMFPNGGRVEGLIGRSFRASEESVFEEGSGLEDRASDWVARTSFSPVPWLDLTARARLDKEDFSARLVETRAQLGLGPVSVGAGYLYTLPSSALISPRERREVSGNIQAQLGRYWRTGAYGRYDLELERGVSAGVNLTYEDECLIFDTRFARTYAEPSDRTNYYPSSTVLLFRVSFKTVGDFGFRAI</sequence>
<name>D5RMH4_9PROT</name>
<keyword evidence="8" id="KW-1185">Reference proteome</keyword>
<proteinExistence type="inferred from homology"/>
<keyword evidence="1 4" id="KW-0732">Signal</keyword>
<dbReference type="EMBL" id="ADVL01000365">
    <property type="protein sequence ID" value="EFH11495.1"/>
    <property type="molecule type" value="Genomic_DNA"/>
</dbReference>
<evidence type="ECO:0000259" key="6">
    <source>
        <dbReference type="Pfam" id="PF04453"/>
    </source>
</evidence>
<feature type="domain" description="Organic solvent tolerance-like N-terminal" evidence="5">
    <location>
        <begin position="13"/>
        <end position="86"/>
    </location>
</feature>
<keyword evidence="3 4" id="KW-0998">Cell outer membrane</keyword>
<dbReference type="AlphaFoldDB" id="D5RMH4"/>
<comment type="caution">
    <text evidence="7">The sequence shown here is derived from an EMBL/GenBank/DDBJ whole genome shotgun (WGS) entry which is preliminary data.</text>
</comment>
<dbReference type="GO" id="GO:0043165">
    <property type="term" value="P:Gram-negative-bacterium-type cell outer membrane assembly"/>
    <property type="evidence" value="ECO:0007669"/>
    <property type="project" value="UniProtKB-UniRule"/>
</dbReference>
<keyword evidence="2 4" id="KW-0472">Membrane</keyword>
<comment type="similarity">
    <text evidence="4">Belongs to the LptD family.</text>
</comment>
<evidence type="ECO:0000313" key="7">
    <source>
        <dbReference type="EMBL" id="EFH11495.1"/>
    </source>
</evidence>
<dbReference type="GO" id="GO:0015920">
    <property type="term" value="P:lipopolysaccharide transport"/>
    <property type="evidence" value="ECO:0007669"/>
    <property type="project" value="InterPro"/>
</dbReference>
<accession>D5RMH4</accession>
<dbReference type="InterPro" id="IPR050218">
    <property type="entry name" value="LptD"/>
</dbReference>
<feature type="domain" description="LptD C-terminal" evidence="6">
    <location>
        <begin position="263"/>
        <end position="626"/>
    </location>
</feature>
<protein>
    <recommendedName>
        <fullName evidence="4">LPS-assembly protein LptD</fullName>
    </recommendedName>
</protein>
<dbReference type="Pfam" id="PF04453">
    <property type="entry name" value="LptD"/>
    <property type="match status" value="1"/>
</dbReference>
<dbReference type="InterPro" id="IPR020889">
    <property type="entry name" value="LipoPS_assembly_LptD"/>
</dbReference>
<comment type="subunit">
    <text evidence="4">Component of the lipopolysaccharide transport and assembly complex.</text>
</comment>